<evidence type="ECO:0000313" key="2">
    <source>
        <dbReference type="EMBL" id="GHO91816.1"/>
    </source>
</evidence>
<sequence length="364" mass="40817">MQMFNENDTQKRFFVLASIIGLVGILVGSGLLSLAFTTTSQNQTALLARTASNSTLSLASISINTNIQGMTLATQQQKASPLLWGTNFSLQDDHDQVLTSDKTRKLLQQMHMRMVRIPTRNQMDDKLIQQAAQIVKNMNAAPLIILQGDQSSSSALANDLRIIKMMNNIFGKNTVYYEYGNEEDFFLKLSADKYTASWNRLIPQLKRATINGHFIGPVNYQYNPAYLQYFLQHAQPLPDEVSWHEYTCGSNWANDICISHIDNWTTHIAKSRDAMRAAIGKTLPIMISEWNYTANPTPNDGKSNDSAFMTTWTTKALQTLAANNIFAAMQYSCTNYAIPLVDSHNAMTTQGTVFQNQYQNIVGN</sequence>
<keyword evidence="3" id="KW-1185">Reference proteome</keyword>
<evidence type="ECO:0000256" key="1">
    <source>
        <dbReference type="SAM" id="Phobius"/>
    </source>
</evidence>
<dbReference type="SUPFAM" id="SSF51445">
    <property type="entry name" value="(Trans)glycosidases"/>
    <property type="match status" value="1"/>
</dbReference>
<name>A0A8J3IKF6_9CHLR</name>
<keyword evidence="1" id="KW-1133">Transmembrane helix</keyword>
<evidence type="ECO:0000313" key="3">
    <source>
        <dbReference type="Proteomes" id="UP000597444"/>
    </source>
</evidence>
<evidence type="ECO:0008006" key="4">
    <source>
        <dbReference type="Google" id="ProtNLM"/>
    </source>
</evidence>
<organism evidence="2 3">
    <name type="scientific">Reticulibacter mediterranei</name>
    <dbReference type="NCBI Taxonomy" id="2778369"/>
    <lineage>
        <taxon>Bacteria</taxon>
        <taxon>Bacillati</taxon>
        <taxon>Chloroflexota</taxon>
        <taxon>Ktedonobacteria</taxon>
        <taxon>Ktedonobacterales</taxon>
        <taxon>Reticulibacteraceae</taxon>
        <taxon>Reticulibacter</taxon>
    </lineage>
</organism>
<comment type="caution">
    <text evidence="2">The sequence shown here is derived from an EMBL/GenBank/DDBJ whole genome shotgun (WGS) entry which is preliminary data.</text>
</comment>
<dbReference type="Proteomes" id="UP000597444">
    <property type="component" value="Unassembled WGS sequence"/>
</dbReference>
<keyword evidence="1" id="KW-0812">Transmembrane</keyword>
<accession>A0A8J3IKF6</accession>
<gene>
    <name evidence="2" type="ORF">KSF_018640</name>
</gene>
<feature type="transmembrane region" description="Helical" evidence="1">
    <location>
        <begin position="12"/>
        <end position="36"/>
    </location>
</feature>
<dbReference type="AlphaFoldDB" id="A0A8J3IKF6"/>
<dbReference type="Gene3D" id="3.20.20.80">
    <property type="entry name" value="Glycosidases"/>
    <property type="match status" value="1"/>
</dbReference>
<dbReference type="InterPro" id="IPR017853">
    <property type="entry name" value="GH"/>
</dbReference>
<keyword evidence="1" id="KW-0472">Membrane</keyword>
<proteinExistence type="predicted"/>
<reference evidence="2" key="1">
    <citation type="submission" date="2020-10" db="EMBL/GenBank/DDBJ databases">
        <title>Taxonomic study of unclassified bacteria belonging to the class Ktedonobacteria.</title>
        <authorList>
            <person name="Yabe S."/>
            <person name="Wang C.M."/>
            <person name="Zheng Y."/>
            <person name="Sakai Y."/>
            <person name="Cavaletti L."/>
            <person name="Monciardini P."/>
            <person name="Donadio S."/>
        </authorList>
    </citation>
    <scope>NUCLEOTIDE SEQUENCE</scope>
    <source>
        <strain evidence="2">ID150040</strain>
    </source>
</reference>
<dbReference type="EMBL" id="BNJK01000001">
    <property type="protein sequence ID" value="GHO91816.1"/>
    <property type="molecule type" value="Genomic_DNA"/>
</dbReference>
<protein>
    <recommendedName>
        <fullName evidence="4">Asl1-like glycosyl hydrolase catalytic domain-containing protein</fullName>
    </recommendedName>
</protein>
<dbReference type="RefSeq" id="WP_220202688.1">
    <property type="nucleotide sequence ID" value="NZ_BNJK01000001.1"/>
</dbReference>